<evidence type="ECO:0000256" key="4">
    <source>
        <dbReference type="ARBA" id="ARBA00022454"/>
    </source>
</evidence>
<evidence type="ECO:0000256" key="1">
    <source>
        <dbReference type="ARBA" id="ARBA00004123"/>
    </source>
</evidence>
<dbReference type="Pfam" id="PF00125">
    <property type="entry name" value="Histone"/>
    <property type="match status" value="1"/>
</dbReference>
<keyword evidence="4" id="KW-0158">Chromosome</keyword>
<keyword evidence="5" id="KW-0238">DNA-binding</keyword>
<dbReference type="PRINTS" id="PR00622">
    <property type="entry name" value="HISTONEH3"/>
</dbReference>
<dbReference type="GO" id="GO:0000786">
    <property type="term" value="C:nucleosome"/>
    <property type="evidence" value="ECO:0007669"/>
    <property type="project" value="UniProtKB-KW"/>
</dbReference>
<comment type="subcellular location">
    <subcellularLocation>
        <location evidence="2">Chromosome</location>
    </subcellularLocation>
    <subcellularLocation>
        <location evidence="1">Nucleus</location>
    </subcellularLocation>
</comment>
<dbReference type="InterPro" id="IPR000164">
    <property type="entry name" value="Histone_H3/CENP-A"/>
</dbReference>
<sequence>MRVPRIQPASPGRDQELHPALEGEAQTGGLPGQAGRDESPPDQPAAPGSSRARSQQAGATQGGRKRRYRPGQRALMEIRKYQSSTDLLLSKAPFGRVVRELCMKYTRGVPLSWQSLAIRALQEAAEAFLVRLLEDSYTCSLHAKRVTLQRSDIQLARRIRGIQGGLG</sequence>
<evidence type="ECO:0000256" key="3">
    <source>
        <dbReference type="ARBA" id="ARBA00010343"/>
    </source>
</evidence>
<reference evidence="10" key="1">
    <citation type="thesis" date="2020" institute="ProQuest LLC" country="789 East Eisenhower Parkway, Ann Arbor, MI, USA">
        <title>Comparative Genomics and Chromosome Evolution.</title>
        <authorList>
            <person name="Mudd A.B."/>
        </authorList>
    </citation>
    <scope>NUCLEOTIDE SEQUENCE</scope>
    <source>
        <strain evidence="10">237g6f4</strain>
        <tissue evidence="10">Blood</tissue>
    </source>
</reference>
<organism evidence="10 11">
    <name type="scientific">Engystomops pustulosus</name>
    <name type="common">Tungara frog</name>
    <name type="synonym">Physalaemus pustulosus</name>
    <dbReference type="NCBI Taxonomy" id="76066"/>
    <lineage>
        <taxon>Eukaryota</taxon>
        <taxon>Metazoa</taxon>
        <taxon>Chordata</taxon>
        <taxon>Craniata</taxon>
        <taxon>Vertebrata</taxon>
        <taxon>Euteleostomi</taxon>
        <taxon>Amphibia</taxon>
        <taxon>Batrachia</taxon>
        <taxon>Anura</taxon>
        <taxon>Neobatrachia</taxon>
        <taxon>Hyloidea</taxon>
        <taxon>Leptodactylidae</taxon>
        <taxon>Leiuperinae</taxon>
        <taxon>Engystomops</taxon>
    </lineage>
</organism>
<evidence type="ECO:0000256" key="7">
    <source>
        <dbReference type="ARBA" id="ARBA00023269"/>
    </source>
</evidence>
<dbReference type="EMBL" id="WNYA01000003">
    <property type="protein sequence ID" value="KAG8583016.1"/>
    <property type="molecule type" value="Genomic_DNA"/>
</dbReference>
<keyword evidence="11" id="KW-1185">Reference proteome</keyword>
<dbReference type="FunFam" id="1.10.20.10:FF:000085">
    <property type="entry name" value="Histone H3.2"/>
    <property type="match status" value="1"/>
</dbReference>
<feature type="region of interest" description="Disordered" evidence="8">
    <location>
        <begin position="1"/>
        <end position="71"/>
    </location>
</feature>
<dbReference type="PANTHER" id="PTHR45810">
    <property type="entry name" value="HISTONE H3.2"/>
    <property type="match status" value="1"/>
</dbReference>
<dbReference type="CDD" id="cd22911">
    <property type="entry name" value="HFD_H3"/>
    <property type="match status" value="1"/>
</dbReference>
<evidence type="ECO:0000259" key="9">
    <source>
        <dbReference type="Pfam" id="PF00125"/>
    </source>
</evidence>
<name>A0AAV7CDW1_ENGPU</name>
<evidence type="ECO:0000313" key="10">
    <source>
        <dbReference type="EMBL" id="KAG8583016.1"/>
    </source>
</evidence>
<evidence type="ECO:0000313" key="11">
    <source>
        <dbReference type="Proteomes" id="UP000824782"/>
    </source>
</evidence>
<keyword evidence="7" id="KW-0544">Nucleosome core</keyword>
<dbReference type="Gene3D" id="1.10.20.10">
    <property type="entry name" value="Histone, subunit A"/>
    <property type="match status" value="1"/>
</dbReference>
<dbReference type="Proteomes" id="UP000824782">
    <property type="component" value="Unassembled WGS sequence"/>
</dbReference>
<dbReference type="GO" id="GO:0003677">
    <property type="term" value="F:DNA binding"/>
    <property type="evidence" value="ECO:0007669"/>
    <property type="project" value="UniProtKB-KW"/>
</dbReference>
<evidence type="ECO:0000256" key="6">
    <source>
        <dbReference type="ARBA" id="ARBA00023242"/>
    </source>
</evidence>
<dbReference type="GO" id="GO:0046982">
    <property type="term" value="F:protein heterodimerization activity"/>
    <property type="evidence" value="ECO:0007669"/>
    <property type="project" value="InterPro"/>
</dbReference>
<evidence type="ECO:0000256" key="8">
    <source>
        <dbReference type="SAM" id="MobiDB-lite"/>
    </source>
</evidence>
<dbReference type="PANTHER" id="PTHR45810:SF17">
    <property type="entry name" value="HISTONE H3-LIKE CENTROMERIC PROTEIN A"/>
    <property type="match status" value="1"/>
</dbReference>
<dbReference type="InterPro" id="IPR007125">
    <property type="entry name" value="H2A/H2B/H3"/>
</dbReference>
<gene>
    <name evidence="10" type="ORF">GDO81_008255</name>
</gene>
<dbReference type="InterPro" id="IPR009072">
    <property type="entry name" value="Histone-fold"/>
</dbReference>
<proteinExistence type="inferred from homology"/>
<comment type="similarity">
    <text evidence="3">Belongs to the histone H3 family.</text>
</comment>
<dbReference type="GO" id="GO:0005634">
    <property type="term" value="C:nucleus"/>
    <property type="evidence" value="ECO:0007669"/>
    <property type="project" value="UniProtKB-SubCell"/>
</dbReference>
<dbReference type="GO" id="GO:0030527">
    <property type="term" value="F:structural constituent of chromatin"/>
    <property type="evidence" value="ECO:0007669"/>
    <property type="project" value="InterPro"/>
</dbReference>
<keyword evidence="6" id="KW-0539">Nucleus</keyword>
<feature type="domain" description="Core Histone H2A/H2B/H3" evidence="9">
    <location>
        <begin position="70"/>
        <end position="159"/>
    </location>
</feature>
<comment type="caution">
    <text evidence="10">The sequence shown here is derived from an EMBL/GenBank/DDBJ whole genome shotgun (WGS) entry which is preliminary data.</text>
</comment>
<dbReference type="SUPFAM" id="SSF47113">
    <property type="entry name" value="Histone-fold"/>
    <property type="match status" value="1"/>
</dbReference>
<evidence type="ECO:0000256" key="2">
    <source>
        <dbReference type="ARBA" id="ARBA00004286"/>
    </source>
</evidence>
<evidence type="ECO:0000256" key="5">
    <source>
        <dbReference type="ARBA" id="ARBA00023125"/>
    </source>
</evidence>
<accession>A0AAV7CDW1</accession>
<protein>
    <recommendedName>
        <fullName evidence="9">Core Histone H2A/H2B/H3 domain-containing protein</fullName>
    </recommendedName>
</protein>
<dbReference type="SMART" id="SM00428">
    <property type="entry name" value="H3"/>
    <property type="match status" value="1"/>
</dbReference>
<dbReference type="AlphaFoldDB" id="A0AAV7CDW1"/>